<dbReference type="Proteomes" id="UP000325723">
    <property type="component" value="Unassembled WGS sequence"/>
</dbReference>
<evidence type="ECO:0000313" key="3">
    <source>
        <dbReference type="Proteomes" id="UP000325723"/>
    </source>
</evidence>
<dbReference type="AlphaFoldDB" id="A0A8H2NXJ3"/>
<evidence type="ECO:0000313" key="2">
    <source>
        <dbReference type="EMBL" id="VVP56017.1"/>
    </source>
</evidence>
<evidence type="ECO:0000256" key="1">
    <source>
        <dbReference type="SAM" id="MobiDB-lite"/>
    </source>
</evidence>
<name>A0A8H2NXJ3_PSEFL</name>
<gene>
    <name evidence="2" type="ORF">PS900_05723</name>
</gene>
<proteinExistence type="predicted"/>
<reference evidence="2 3" key="1">
    <citation type="submission" date="2019-09" db="EMBL/GenBank/DDBJ databases">
        <authorList>
            <person name="Chandra G."/>
            <person name="Truman W A."/>
        </authorList>
    </citation>
    <scope>NUCLEOTIDE SEQUENCE [LARGE SCALE GENOMIC DNA]</scope>
    <source>
        <strain evidence="2">PS900</strain>
    </source>
</reference>
<accession>A0A8H2NXJ3</accession>
<sequence length="71" mass="8110">MPPDEYRSEGTPSLGEGPDARGERFFCLLFLRRLLKKVSRRQGETISRRYRRNGYVLNQPDSLVGPEAAKA</sequence>
<feature type="region of interest" description="Disordered" evidence="1">
    <location>
        <begin position="1"/>
        <end position="20"/>
    </location>
</feature>
<organism evidence="2 3">
    <name type="scientific">Pseudomonas fluorescens</name>
    <dbReference type="NCBI Taxonomy" id="294"/>
    <lineage>
        <taxon>Bacteria</taxon>
        <taxon>Pseudomonadati</taxon>
        <taxon>Pseudomonadota</taxon>
        <taxon>Gammaproteobacteria</taxon>
        <taxon>Pseudomonadales</taxon>
        <taxon>Pseudomonadaceae</taxon>
        <taxon>Pseudomonas</taxon>
    </lineage>
</organism>
<protein>
    <submittedName>
        <fullName evidence="2">Uncharacterized protein</fullName>
    </submittedName>
</protein>
<comment type="caution">
    <text evidence="2">The sequence shown here is derived from an EMBL/GenBank/DDBJ whole genome shotgun (WGS) entry which is preliminary data.</text>
</comment>
<dbReference type="EMBL" id="CABVIE010000026">
    <property type="protein sequence ID" value="VVP56017.1"/>
    <property type="molecule type" value="Genomic_DNA"/>
</dbReference>